<dbReference type="PRINTS" id="PR00377">
    <property type="entry name" value="IMPHPHTASES"/>
</dbReference>
<comment type="similarity">
    <text evidence="2">Belongs to the inositol monophosphatase superfamily.</text>
</comment>
<dbReference type="SUPFAM" id="SSF56655">
    <property type="entry name" value="Carbohydrate phosphatase"/>
    <property type="match status" value="1"/>
</dbReference>
<feature type="binding site" evidence="7">
    <location>
        <position position="87"/>
    </location>
    <ligand>
        <name>Mg(2+)</name>
        <dbReference type="ChEBI" id="CHEBI:18420"/>
        <label>1</label>
        <note>catalytic</note>
    </ligand>
</feature>
<dbReference type="EC" id="3.1.3.7" evidence="3"/>
<evidence type="ECO:0000256" key="5">
    <source>
        <dbReference type="ARBA" id="ARBA00022801"/>
    </source>
</evidence>
<evidence type="ECO:0000313" key="8">
    <source>
        <dbReference type="EMBL" id="CAA9292679.1"/>
    </source>
</evidence>
<dbReference type="PROSITE" id="PS00630">
    <property type="entry name" value="IMP_2"/>
    <property type="match status" value="1"/>
</dbReference>
<evidence type="ECO:0000256" key="6">
    <source>
        <dbReference type="ARBA" id="ARBA00022842"/>
    </source>
</evidence>
<organism evidence="8">
    <name type="scientific">uncultured Gemmatimonadaceae bacterium</name>
    <dbReference type="NCBI Taxonomy" id="246130"/>
    <lineage>
        <taxon>Bacteria</taxon>
        <taxon>Pseudomonadati</taxon>
        <taxon>Gemmatimonadota</taxon>
        <taxon>Gemmatimonadia</taxon>
        <taxon>Gemmatimonadales</taxon>
        <taxon>Gemmatimonadaceae</taxon>
        <taxon>environmental samples</taxon>
    </lineage>
</organism>
<evidence type="ECO:0000256" key="2">
    <source>
        <dbReference type="ARBA" id="ARBA00009759"/>
    </source>
</evidence>
<dbReference type="GO" id="GO:0046854">
    <property type="term" value="P:phosphatidylinositol phosphate biosynthetic process"/>
    <property type="evidence" value="ECO:0007669"/>
    <property type="project" value="InterPro"/>
</dbReference>
<feature type="binding site" evidence="7">
    <location>
        <position position="69"/>
    </location>
    <ligand>
        <name>Mg(2+)</name>
        <dbReference type="ChEBI" id="CHEBI:18420"/>
        <label>1</label>
        <note>catalytic</note>
    </ligand>
</feature>
<evidence type="ECO:0000256" key="1">
    <source>
        <dbReference type="ARBA" id="ARBA00001946"/>
    </source>
</evidence>
<dbReference type="PANTHER" id="PTHR43200">
    <property type="entry name" value="PHOSPHATASE"/>
    <property type="match status" value="1"/>
</dbReference>
<dbReference type="InterPro" id="IPR051090">
    <property type="entry name" value="Inositol_monoP_superfamily"/>
</dbReference>
<dbReference type="InterPro" id="IPR020583">
    <property type="entry name" value="Inositol_monoP_metal-BS"/>
</dbReference>
<dbReference type="PANTHER" id="PTHR43200:SF6">
    <property type="entry name" value="3'(2'),5'-BISPHOSPHATE NUCLEOTIDASE"/>
    <property type="match status" value="1"/>
</dbReference>
<keyword evidence="5 8" id="KW-0378">Hydrolase</keyword>
<dbReference type="GO" id="GO:0000105">
    <property type="term" value="P:L-histidine biosynthetic process"/>
    <property type="evidence" value="ECO:0007669"/>
    <property type="project" value="TreeGrafter"/>
</dbReference>
<keyword evidence="6 7" id="KW-0460">Magnesium</keyword>
<evidence type="ECO:0000256" key="3">
    <source>
        <dbReference type="ARBA" id="ARBA00012633"/>
    </source>
</evidence>
<sequence>MSESAETLMQAAAEVARLAGDVAAGYFGARLAVDLKADGSPVTVADRTAEERARAWIESRFPADGILGEEFGIVRPDARRRWVLDPIDGTKSFVRGVPLWGTLVAVCAGETVLAGAVYLPVGSPLLVAAAPGCGAWANGSRCRVSAVEVVAGATVLTTDERFKEEPARRAGWERLSQAASVSRSWGDCFGYVLVATGRAEAMVDPVLSPWDAAAVMPIVTEAGGVFTSWDGRPTAFGGSAVATNAALAAEARGLLGAAPGAGIGAGGRRNSGGGGA</sequence>
<feature type="binding site" evidence="7">
    <location>
        <position position="211"/>
    </location>
    <ligand>
        <name>Mg(2+)</name>
        <dbReference type="ChEBI" id="CHEBI:18420"/>
        <label>1</label>
        <note>catalytic</note>
    </ligand>
</feature>
<evidence type="ECO:0000256" key="4">
    <source>
        <dbReference type="ARBA" id="ARBA00022723"/>
    </source>
</evidence>
<dbReference type="GO" id="GO:0046872">
    <property type="term" value="F:metal ion binding"/>
    <property type="evidence" value="ECO:0007669"/>
    <property type="project" value="UniProtKB-KW"/>
</dbReference>
<reference evidence="8" key="1">
    <citation type="submission" date="2020-02" db="EMBL/GenBank/DDBJ databases">
        <authorList>
            <person name="Meier V. D."/>
        </authorList>
    </citation>
    <scope>NUCLEOTIDE SEQUENCE</scope>
    <source>
        <strain evidence="8">AVDCRST_MAG11</strain>
    </source>
</reference>
<dbReference type="EMBL" id="CADCTU010000056">
    <property type="protein sequence ID" value="CAA9292679.1"/>
    <property type="molecule type" value="Genomic_DNA"/>
</dbReference>
<comment type="cofactor">
    <cofactor evidence="1 7">
        <name>Mg(2+)</name>
        <dbReference type="ChEBI" id="CHEBI:18420"/>
    </cofactor>
</comment>
<keyword evidence="4 7" id="KW-0479">Metal-binding</keyword>
<feature type="binding site" evidence="7">
    <location>
        <position position="85"/>
    </location>
    <ligand>
        <name>Mg(2+)</name>
        <dbReference type="ChEBI" id="CHEBI:18420"/>
        <label>1</label>
        <note>catalytic</note>
    </ligand>
</feature>
<proteinExistence type="inferred from homology"/>
<dbReference type="Gene3D" id="3.40.190.80">
    <property type="match status" value="1"/>
</dbReference>
<dbReference type="InterPro" id="IPR000760">
    <property type="entry name" value="Inositol_monophosphatase-like"/>
</dbReference>
<name>A0A6J4K0Q5_9BACT</name>
<dbReference type="InterPro" id="IPR020550">
    <property type="entry name" value="Inositol_monophosphatase_CS"/>
</dbReference>
<dbReference type="Pfam" id="PF00459">
    <property type="entry name" value="Inositol_P"/>
    <property type="match status" value="1"/>
</dbReference>
<dbReference type="Gene3D" id="3.30.540.10">
    <property type="entry name" value="Fructose-1,6-Bisphosphatase, subunit A, domain 1"/>
    <property type="match status" value="1"/>
</dbReference>
<dbReference type="GO" id="GO:0008441">
    <property type="term" value="F:3'(2'),5'-bisphosphate nucleotidase activity"/>
    <property type="evidence" value="ECO:0007669"/>
    <property type="project" value="UniProtKB-EC"/>
</dbReference>
<gene>
    <name evidence="8" type="ORF">AVDCRST_MAG11-233</name>
</gene>
<dbReference type="PROSITE" id="PS00629">
    <property type="entry name" value="IMP_1"/>
    <property type="match status" value="1"/>
</dbReference>
<protein>
    <recommendedName>
        <fullName evidence="3">3'(2'),5'-bisphosphate nucleotidase</fullName>
        <ecNumber evidence="3">3.1.3.7</ecNumber>
    </recommendedName>
</protein>
<accession>A0A6J4K0Q5</accession>
<evidence type="ECO:0000256" key="7">
    <source>
        <dbReference type="PIRSR" id="PIRSR600760-2"/>
    </source>
</evidence>
<feature type="binding site" evidence="7">
    <location>
        <position position="88"/>
    </location>
    <ligand>
        <name>Mg(2+)</name>
        <dbReference type="ChEBI" id="CHEBI:18420"/>
        <label>1</label>
        <note>catalytic</note>
    </ligand>
</feature>
<dbReference type="AlphaFoldDB" id="A0A6J4K0Q5"/>